<dbReference type="GO" id="GO:0006352">
    <property type="term" value="P:DNA-templated transcription initiation"/>
    <property type="evidence" value="ECO:0007669"/>
    <property type="project" value="InterPro"/>
</dbReference>
<keyword evidence="9" id="KW-1185">Reference proteome</keyword>
<dbReference type="Gene3D" id="1.10.1740.10">
    <property type="match status" value="1"/>
</dbReference>
<keyword evidence="3" id="KW-0731">Sigma factor</keyword>
<dbReference type="InterPro" id="IPR036388">
    <property type="entry name" value="WH-like_DNA-bd_sf"/>
</dbReference>
<sequence>MRADREAEYRDFVTTRGERLRRYAYLCCGDWHLAEDVTQNALVRLYAAWGRARKESVDAYARRIITNALIDERRRGWFRRERVAETLPDAVTAHHDDGRAERLTLLDAVFRLTPKQRAAVVLRYWEDLPIEQTARILNCSTGAVKGLTTRGLDTLRGLLTDEVPLTDQGATS</sequence>
<dbReference type="InterPro" id="IPR013324">
    <property type="entry name" value="RNA_pol_sigma_r3/r4-like"/>
</dbReference>
<dbReference type="InterPro" id="IPR014325">
    <property type="entry name" value="RNA_pol_sigma-E_actinobac"/>
</dbReference>
<dbReference type="InterPro" id="IPR013249">
    <property type="entry name" value="RNA_pol_sigma70_r4_t2"/>
</dbReference>
<evidence type="ECO:0000256" key="3">
    <source>
        <dbReference type="ARBA" id="ARBA00023082"/>
    </source>
</evidence>
<evidence type="ECO:0000313" key="9">
    <source>
        <dbReference type="Proteomes" id="UP001165079"/>
    </source>
</evidence>
<keyword evidence="2" id="KW-0805">Transcription regulation</keyword>
<gene>
    <name evidence="8" type="ORF">Afil01_22320</name>
</gene>
<dbReference type="SUPFAM" id="SSF88946">
    <property type="entry name" value="Sigma2 domain of RNA polymerase sigma factors"/>
    <property type="match status" value="1"/>
</dbReference>
<dbReference type="RefSeq" id="WP_285662531.1">
    <property type="nucleotide sequence ID" value="NZ_BSTX01000001.1"/>
</dbReference>
<name>A0A9W6SHW8_9ACTN</name>
<dbReference type="Pfam" id="PF04542">
    <property type="entry name" value="Sigma70_r2"/>
    <property type="match status" value="1"/>
</dbReference>
<comment type="caution">
    <text evidence="8">The sequence shown here is derived from an EMBL/GenBank/DDBJ whole genome shotgun (WGS) entry which is preliminary data.</text>
</comment>
<dbReference type="EMBL" id="BSTX01000001">
    <property type="protein sequence ID" value="GLZ77425.1"/>
    <property type="molecule type" value="Genomic_DNA"/>
</dbReference>
<feature type="domain" description="RNA polymerase sigma-70 region 2" evidence="6">
    <location>
        <begin position="15"/>
        <end position="77"/>
    </location>
</feature>
<accession>A0A9W6SHW8</accession>
<evidence type="ECO:0000259" key="6">
    <source>
        <dbReference type="Pfam" id="PF04542"/>
    </source>
</evidence>
<dbReference type="Proteomes" id="UP001165079">
    <property type="component" value="Unassembled WGS sequence"/>
</dbReference>
<dbReference type="InterPro" id="IPR039425">
    <property type="entry name" value="RNA_pol_sigma-70-like"/>
</dbReference>
<dbReference type="NCBIfam" id="TIGR02937">
    <property type="entry name" value="sigma70-ECF"/>
    <property type="match status" value="1"/>
</dbReference>
<dbReference type="AlphaFoldDB" id="A0A9W6SHW8"/>
<reference evidence="8" key="1">
    <citation type="submission" date="2023-03" db="EMBL/GenBank/DDBJ databases">
        <title>Actinorhabdospora filicis NBRC 111898.</title>
        <authorList>
            <person name="Ichikawa N."/>
            <person name="Sato H."/>
            <person name="Tonouchi N."/>
        </authorList>
    </citation>
    <scope>NUCLEOTIDE SEQUENCE</scope>
    <source>
        <strain evidence="8">NBRC 111898</strain>
    </source>
</reference>
<dbReference type="InterPro" id="IPR014284">
    <property type="entry name" value="RNA_pol_sigma-70_dom"/>
</dbReference>
<dbReference type="SUPFAM" id="SSF88659">
    <property type="entry name" value="Sigma3 and sigma4 domains of RNA polymerase sigma factors"/>
    <property type="match status" value="1"/>
</dbReference>
<organism evidence="8 9">
    <name type="scientific">Actinorhabdospora filicis</name>
    <dbReference type="NCBI Taxonomy" id="1785913"/>
    <lineage>
        <taxon>Bacteria</taxon>
        <taxon>Bacillati</taxon>
        <taxon>Actinomycetota</taxon>
        <taxon>Actinomycetes</taxon>
        <taxon>Micromonosporales</taxon>
        <taxon>Micromonosporaceae</taxon>
        <taxon>Actinorhabdospora</taxon>
    </lineage>
</organism>
<dbReference type="PANTHER" id="PTHR43133">
    <property type="entry name" value="RNA POLYMERASE ECF-TYPE SIGMA FACTO"/>
    <property type="match status" value="1"/>
</dbReference>
<dbReference type="PANTHER" id="PTHR43133:SF50">
    <property type="entry name" value="ECF RNA POLYMERASE SIGMA FACTOR SIGM"/>
    <property type="match status" value="1"/>
</dbReference>
<comment type="similarity">
    <text evidence="1">Belongs to the sigma-70 factor family. ECF subfamily.</text>
</comment>
<evidence type="ECO:0000256" key="5">
    <source>
        <dbReference type="ARBA" id="ARBA00023163"/>
    </source>
</evidence>
<evidence type="ECO:0000256" key="1">
    <source>
        <dbReference type="ARBA" id="ARBA00010641"/>
    </source>
</evidence>
<keyword evidence="5" id="KW-0804">Transcription</keyword>
<evidence type="ECO:0000256" key="4">
    <source>
        <dbReference type="ARBA" id="ARBA00023125"/>
    </source>
</evidence>
<dbReference type="GO" id="GO:0003677">
    <property type="term" value="F:DNA binding"/>
    <property type="evidence" value="ECO:0007669"/>
    <property type="project" value="UniProtKB-KW"/>
</dbReference>
<evidence type="ECO:0000259" key="7">
    <source>
        <dbReference type="Pfam" id="PF08281"/>
    </source>
</evidence>
<proteinExistence type="inferred from homology"/>
<evidence type="ECO:0000256" key="2">
    <source>
        <dbReference type="ARBA" id="ARBA00023015"/>
    </source>
</evidence>
<keyword evidence="4" id="KW-0238">DNA-binding</keyword>
<dbReference type="CDD" id="cd06171">
    <property type="entry name" value="Sigma70_r4"/>
    <property type="match status" value="1"/>
</dbReference>
<protein>
    <submittedName>
        <fullName evidence="8">RNA polymerase sigma24 factor</fullName>
    </submittedName>
</protein>
<feature type="domain" description="RNA polymerase sigma factor 70 region 4 type 2" evidence="7">
    <location>
        <begin position="105"/>
        <end position="154"/>
    </location>
</feature>
<dbReference type="Gene3D" id="1.10.10.10">
    <property type="entry name" value="Winged helix-like DNA-binding domain superfamily/Winged helix DNA-binding domain"/>
    <property type="match status" value="1"/>
</dbReference>
<dbReference type="NCBIfam" id="TIGR02983">
    <property type="entry name" value="SigE-fam_strep"/>
    <property type="match status" value="1"/>
</dbReference>
<dbReference type="InterPro" id="IPR007627">
    <property type="entry name" value="RNA_pol_sigma70_r2"/>
</dbReference>
<dbReference type="Pfam" id="PF08281">
    <property type="entry name" value="Sigma70_r4_2"/>
    <property type="match status" value="1"/>
</dbReference>
<dbReference type="InterPro" id="IPR013325">
    <property type="entry name" value="RNA_pol_sigma_r2"/>
</dbReference>
<evidence type="ECO:0000313" key="8">
    <source>
        <dbReference type="EMBL" id="GLZ77425.1"/>
    </source>
</evidence>
<dbReference type="GO" id="GO:0016987">
    <property type="term" value="F:sigma factor activity"/>
    <property type="evidence" value="ECO:0007669"/>
    <property type="project" value="UniProtKB-KW"/>
</dbReference>